<gene>
    <name evidence="1" type="ORF">DUNSADRAFT_13967</name>
</gene>
<dbReference type="EMBL" id="MU070001">
    <property type="protein sequence ID" value="KAF5830844.1"/>
    <property type="molecule type" value="Genomic_DNA"/>
</dbReference>
<evidence type="ECO:0008006" key="3">
    <source>
        <dbReference type="Google" id="ProtNLM"/>
    </source>
</evidence>
<reference evidence="1" key="1">
    <citation type="submission" date="2017-08" db="EMBL/GenBank/DDBJ databases">
        <authorList>
            <person name="Polle J.E."/>
            <person name="Barry K."/>
            <person name="Cushman J."/>
            <person name="Schmutz J."/>
            <person name="Tran D."/>
            <person name="Hathwaick L.T."/>
            <person name="Yim W.C."/>
            <person name="Jenkins J."/>
            <person name="Mckie-Krisberg Z.M."/>
            <person name="Prochnik S."/>
            <person name="Lindquist E."/>
            <person name="Dockter R.B."/>
            <person name="Adam C."/>
            <person name="Molina H."/>
            <person name="Bunkerborg J."/>
            <person name="Jin E."/>
            <person name="Buchheim M."/>
            <person name="Magnuson J."/>
        </authorList>
    </citation>
    <scope>NUCLEOTIDE SEQUENCE</scope>
    <source>
        <strain evidence="1">CCAP 19/18</strain>
    </source>
</reference>
<proteinExistence type="predicted"/>
<name>A0ABQ7G8B7_DUNSA</name>
<organism evidence="1 2">
    <name type="scientific">Dunaliella salina</name>
    <name type="common">Green alga</name>
    <name type="synonym">Protococcus salinus</name>
    <dbReference type="NCBI Taxonomy" id="3046"/>
    <lineage>
        <taxon>Eukaryota</taxon>
        <taxon>Viridiplantae</taxon>
        <taxon>Chlorophyta</taxon>
        <taxon>core chlorophytes</taxon>
        <taxon>Chlorophyceae</taxon>
        <taxon>CS clade</taxon>
        <taxon>Chlamydomonadales</taxon>
        <taxon>Dunaliellaceae</taxon>
        <taxon>Dunaliella</taxon>
    </lineage>
</organism>
<accession>A0ABQ7G8B7</accession>
<comment type="caution">
    <text evidence="1">The sequence shown here is derived from an EMBL/GenBank/DDBJ whole genome shotgun (WGS) entry which is preliminary data.</text>
</comment>
<sequence>MAFKAGNERLTTTSIGGAHCSICLTFFLQESTWFLISLPLSKGTMTKVPRIYEQWRHGVSGLRPWQQLLTNRYMARLFSFKMVLQFVTASSDAPNAQQLAATAPEQA</sequence>
<dbReference type="Proteomes" id="UP000815325">
    <property type="component" value="Unassembled WGS sequence"/>
</dbReference>
<protein>
    <recommendedName>
        <fullName evidence="3">Encoded protein</fullName>
    </recommendedName>
</protein>
<evidence type="ECO:0000313" key="1">
    <source>
        <dbReference type="EMBL" id="KAF5830844.1"/>
    </source>
</evidence>
<evidence type="ECO:0000313" key="2">
    <source>
        <dbReference type="Proteomes" id="UP000815325"/>
    </source>
</evidence>
<keyword evidence="2" id="KW-1185">Reference proteome</keyword>